<feature type="compositionally biased region" description="Basic and acidic residues" evidence="1">
    <location>
        <begin position="37"/>
        <end position="61"/>
    </location>
</feature>
<accession>A0AA86SYB9</accession>
<evidence type="ECO:0000313" key="3">
    <source>
        <dbReference type="EMBL" id="CAJ1975283.1"/>
    </source>
</evidence>
<feature type="chain" id="PRO_5041735504" evidence="2">
    <location>
        <begin position="27"/>
        <end position="181"/>
    </location>
</feature>
<evidence type="ECO:0000313" key="4">
    <source>
        <dbReference type="Proteomes" id="UP001189624"/>
    </source>
</evidence>
<feature type="signal peptide" evidence="2">
    <location>
        <begin position="1"/>
        <end position="26"/>
    </location>
</feature>
<name>A0AA86SYB9_9FABA</name>
<keyword evidence="4" id="KW-1185">Reference proteome</keyword>
<gene>
    <name evidence="3" type="ORF">AYBTSS11_LOCUS27393</name>
</gene>
<evidence type="ECO:0000256" key="1">
    <source>
        <dbReference type="SAM" id="MobiDB-lite"/>
    </source>
</evidence>
<feature type="region of interest" description="Disordered" evidence="1">
    <location>
        <begin position="35"/>
        <end position="78"/>
    </location>
</feature>
<dbReference type="Proteomes" id="UP001189624">
    <property type="component" value="Chromosome 9"/>
</dbReference>
<keyword evidence="2" id="KW-0732">Signal</keyword>
<feature type="non-terminal residue" evidence="3">
    <location>
        <position position="181"/>
    </location>
</feature>
<protein>
    <submittedName>
        <fullName evidence="3">Uncharacterized protein</fullName>
    </submittedName>
</protein>
<evidence type="ECO:0000256" key="2">
    <source>
        <dbReference type="SAM" id="SignalP"/>
    </source>
</evidence>
<sequence length="181" mass="19969">MGLGISFARLCFFRLFTNTAVDFIQAAIPVLTNSRPRVSDCRQSKDESSSEPKGGDRRLADQKVGTRLARPNQVSTSQTSGLEEFFKFEAASAGSETAGLVSPPSRDRRCLTIGGDGLDVRLKATRRWSRLARLAASLSPESRQQSGCVEPEAFLLAVAEMQYETRLMRNHERAVSRCLQV</sequence>
<dbReference type="Gramene" id="rna-AYBTSS11_LOCUS27393">
    <property type="protein sequence ID" value="CAJ1975283.1"/>
    <property type="gene ID" value="gene-AYBTSS11_LOCUS27393"/>
</dbReference>
<organism evidence="3 4">
    <name type="scientific">Sphenostylis stenocarpa</name>
    <dbReference type="NCBI Taxonomy" id="92480"/>
    <lineage>
        <taxon>Eukaryota</taxon>
        <taxon>Viridiplantae</taxon>
        <taxon>Streptophyta</taxon>
        <taxon>Embryophyta</taxon>
        <taxon>Tracheophyta</taxon>
        <taxon>Spermatophyta</taxon>
        <taxon>Magnoliopsida</taxon>
        <taxon>eudicotyledons</taxon>
        <taxon>Gunneridae</taxon>
        <taxon>Pentapetalae</taxon>
        <taxon>rosids</taxon>
        <taxon>fabids</taxon>
        <taxon>Fabales</taxon>
        <taxon>Fabaceae</taxon>
        <taxon>Papilionoideae</taxon>
        <taxon>50 kb inversion clade</taxon>
        <taxon>NPAAA clade</taxon>
        <taxon>indigoferoid/millettioid clade</taxon>
        <taxon>Phaseoleae</taxon>
        <taxon>Sphenostylis</taxon>
    </lineage>
</organism>
<proteinExistence type="predicted"/>
<reference evidence="3" key="1">
    <citation type="submission" date="2023-10" db="EMBL/GenBank/DDBJ databases">
        <authorList>
            <person name="Domelevo Entfellner J.-B."/>
        </authorList>
    </citation>
    <scope>NUCLEOTIDE SEQUENCE</scope>
</reference>
<dbReference type="AlphaFoldDB" id="A0AA86SYB9"/>
<dbReference type="EMBL" id="OY731406">
    <property type="protein sequence ID" value="CAJ1975283.1"/>
    <property type="molecule type" value="Genomic_DNA"/>
</dbReference>